<evidence type="ECO:0000313" key="4">
    <source>
        <dbReference type="EMBL" id="MFD1525049.1"/>
    </source>
</evidence>
<evidence type="ECO:0000259" key="3">
    <source>
        <dbReference type="Pfam" id="PF02230"/>
    </source>
</evidence>
<accession>A0ABD6B2R0</accession>
<evidence type="ECO:0000256" key="2">
    <source>
        <dbReference type="ARBA" id="ARBA00022801"/>
    </source>
</evidence>
<dbReference type="EMBL" id="JBHUDH010000013">
    <property type="protein sequence ID" value="MFD1525049.1"/>
    <property type="molecule type" value="Genomic_DNA"/>
</dbReference>
<dbReference type="InterPro" id="IPR029058">
    <property type="entry name" value="AB_hydrolase_fold"/>
</dbReference>
<feature type="non-terminal residue" evidence="4">
    <location>
        <position position="1"/>
    </location>
</feature>
<organism evidence="4 5">
    <name type="scientific">Halolamina salina</name>
    <dbReference type="NCBI Taxonomy" id="1220023"/>
    <lineage>
        <taxon>Archaea</taxon>
        <taxon>Methanobacteriati</taxon>
        <taxon>Methanobacteriota</taxon>
        <taxon>Stenosarchaea group</taxon>
        <taxon>Halobacteria</taxon>
        <taxon>Halobacteriales</taxon>
        <taxon>Haloferacaceae</taxon>
    </lineage>
</organism>
<comment type="caution">
    <text evidence="4">The sequence shown here is derived from an EMBL/GenBank/DDBJ whole genome shotgun (WGS) entry which is preliminary data.</text>
</comment>
<dbReference type="AlphaFoldDB" id="A0ABD6B2R0"/>
<protein>
    <submittedName>
        <fullName evidence="4">Alpha/beta hydrolase</fullName>
    </submittedName>
</protein>
<dbReference type="InterPro" id="IPR003140">
    <property type="entry name" value="PLipase/COase/thioEstase"/>
</dbReference>
<dbReference type="PANTHER" id="PTHR10655:SF17">
    <property type="entry name" value="LYSOPHOSPHOLIPASE-LIKE PROTEIN 1"/>
    <property type="match status" value="1"/>
</dbReference>
<dbReference type="RefSeq" id="WP_379817932.1">
    <property type="nucleotide sequence ID" value="NZ_JBHUDH010000013.1"/>
</dbReference>
<keyword evidence="5" id="KW-1185">Reference proteome</keyword>
<dbReference type="Pfam" id="PF02230">
    <property type="entry name" value="Abhydrolase_2"/>
    <property type="match status" value="1"/>
</dbReference>
<dbReference type="InterPro" id="IPR050565">
    <property type="entry name" value="LYPA1-2/EST-like"/>
</dbReference>
<evidence type="ECO:0000313" key="5">
    <source>
        <dbReference type="Proteomes" id="UP001597111"/>
    </source>
</evidence>
<sequence>AALVLLHGRGARPGTVLDLADEHDRSSVTHIAPEAYHDTWYPHAATAERELNQPHLDSALRAVGDAVELALDAGVPREKVVVLGFSQGACLAAEYVYRNPERYGGLAALSGCLMGPENTTPPDTEEGSLDGTPAFFGCDRTDPHIPALRVRESADAYRERGAEVTERLYEGLGHQVNEDEMDWVRATLDDLLD</sequence>
<reference evidence="4 5" key="1">
    <citation type="journal article" date="2019" name="Int. J. Syst. Evol. Microbiol.">
        <title>The Global Catalogue of Microorganisms (GCM) 10K type strain sequencing project: providing services to taxonomists for standard genome sequencing and annotation.</title>
        <authorList>
            <consortium name="The Broad Institute Genomics Platform"/>
            <consortium name="The Broad Institute Genome Sequencing Center for Infectious Disease"/>
            <person name="Wu L."/>
            <person name="Ma J."/>
        </authorList>
    </citation>
    <scope>NUCLEOTIDE SEQUENCE [LARGE SCALE GENOMIC DNA]</scope>
    <source>
        <strain evidence="4 5">CGMCC 1.12285</strain>
    </source>
</reference>
<dbReference type="SUPFAM" id="SSF53474">
    <property type="entry name" value="alpha/beta-Hydrolases"/>
    <property type="match status" value="1"/>
</dbReference>
<dbReference type="PANTHER" id="PTHR10655">
    <property type="entry name" value="LYSOPHOSPHOLIPASE-RELATED"/>
    <property type="match status" value="1"/>
</dbReference>
<proteinExistence type="inferred from homology"/>
<dbReference type="GO" id="GO:0016787">
    <property type="term" value="F:hydrolase activity"/>
    <property type="evidence" value="ECO:0007669"/>
    <property type="project" value="UniProtKB-KW"/>
</dbReference>
<evidence type="ECO:0000256" key="1">
    <source>
        <dbReference type="ARBA" id="ARBA00006499"/>
    </source>
</evidence>
<comment type="similarity">
    <text evidence="1">Belongs to the AB hydrolase superfamily. AB hydrolase 2 family.</text>
</comment>
<gene>
    <name evidence="4" type="ORF">ACFR9S_01855</name>
</gene>
<feature type="domain" description="Phospholipase/carboxylesterase/thioesterase" evidence="3">
    <location>
        <begin position="2"/>
        <end position="188"/>
    </location>
</feature>
<keyword evidence="2 4" id="KW-0378">Hydrolase</keyword>
<dbReference type="Gene3D" id="3.40.50.1820">
    <property type="entry name" value="alpha/beta hydrolase"/>
    <property type="match status" value="1"/>
</dbReference>
<dbReference type="Proteomes" id="UP001597111">
    <property type="component" value="Unassembled WGS sequence"/>
</dbReference>
<name>A0ABD6B2R0_9EURY</name>